<gene>
    <name evidence="2" type="ORF">ILYODFUR_034755</name>
</gene>
<evidence type="ECO:0000313" key="2">
    <source>
        <dbReference type="EMBL" id="MEQ2234766.1"/>
    </source>
</evidence>
<feature type="chain" id="PRO_5047221980" description="Secreted protein" evidence="1">
    <location>
        <begin position="16"/>
        <end position="121"/>
    </location>
</feature>
<name>A0ABV0TPM0_9TELE</name>
<evidence type="ECO:0008006" key="4">
    <source>
        <dbReference type="Google" id="ProtNLM"/>
    </source>
</evidence>
<feature type="signal peptide" evidence="1">
    <location>
        <begin position="1"/>
        <end position="15"/>
    </location>
</feature>
<dbReference type="Proteomes" id="UP001482620">
    <property type="component" value="Unassembled WGS sequence"/>
</dbReference>
<keyword evidence="1" id="KW-0732">Signal</keyword>
<organism evidence="2 3">
    <name type="scientific">Ilyodon furcidens</name>
    <name type="common">goldbreast splitfin</name>
    <dbReference type="NCBI Taxonomy" id="33524"/>
    <lineage>
        <taxon>Eukaryota</taxon>
        <taxon>Metazoa</taxon>
        <taxon>Chordata</taxon>
        <taxon>Craniata</taxon>
        <taxon>Vertebrata</taxon>
        <taxon>Euteleostomi</taxon>
        <taxon>Actinopterygii</taxon>
        <taxon>Neopterygii</taxon>
        <taxon>Teleostei</taxon>
        <taxon>Neoteleostei</taxon>
        <taxon>Acanthomorphata</taxon>
        <taxon>Ovalentaria</taxon>
        <taxon>Atherinomorphae</taxon>
        <taxon>Cyprinodontiformes</taxon>
        <taxon>Goodeidae</taxon>
        <taxon>Ilyodon</taxon>
    </lineage>
</organism>
<protein>
    <recommendedName>
        <fullName evidence="4">Secreted protein</fullName>
    </recommendedName>
</protein>
<proteinExistence type="predicted"/>
<evidence type="ECO:0000256" key="1">
    <source>
        <dbReference type="SAM" id="SignalP"/>
    </source>
</evidence>
<keyword evidence="3" id="KW-1185">Reference proteome</keyword>
<comment type="caution">
    <text evidence="2">The sequence shown here is derived from an EMBL/GenBank/DDBJ whole genome shotgun (WGS) entry which is preliminary data.</text>
</comment>
<evidence type="ECO:0000313" key="3">
    <source>
        <dbReference type="Proteomes" id="UP001482620"/>
    </source>
</evidence>
<accession>A0ABV0TPM0</accession>
<sequence length="121" mass="12805">MHMLWLFCGPFGSLGWRLLLGHGGGRGGASRGLLDCLAGPGGFDSSVYVGVLGLAFRVYRDRLDFLGSRSLAGACFPLMNWRAGAAAADQMVGPAPAGVSSFWMWGHRHLDQLSGRGPLAK</sequence>
<reference evidence="2 3" key="1">
    <citation type="submission" date="2021-06" db="EMBL/GenBank/DDBJ databases">
        <authorList>
            <person name="Palmer J.M."/>
        </authorList>
    </citation>
    <scope>NUCLEOTIDE SEQUENCE [LARGE SCALE GENOMIC DNA]</scope>
    <source>
        <strain evidence="3">if_2019</strain>
        <tissue evidence="2">Muscle</tissue>
    </source>
</reference>
<dbReference type="EMBL" id="JAHRIQ010041124">
    <property type="protein sequence ID" value="MEQ2234766.1"/>
    <property type="molecule type" value="Genomic_DNA"/>
</dbReference>